<gene>
    <name evidence="1" type="ORF">FRX31_028277</name>
</gene>
<evidence type="ECO:0000313" key="2">
    <source>
        <dbReference type="Proteomes" id="UP000554482"/>
    </source>
</evidence>
<proteinExistence type="predicted"/>
<dbReference type="AlphaFoldDB" id="A0A7J6VD44"/>
<reference evidence="1 2" key="1">
    <citation type="submission" date="2020-06" db="EMBL/GenBank/DDBJ databases">
        <title>Transcriptomic and genomic resources for Thalictrum thalictroides and T. hernandezii: Facilitating candidate gene discovery in an emerging model plant lineage.</title>
        <authorList>
            <person name="Arias T."/>
            <person name="Riano-Pachon D.M."/>
            <person name="Di Stilio V.S."/>
        </authorList>
    </citation>
    <scope>NUCLEOTIDE SEQUENCE [LARGE SCALE GENOMIC DNA]</scope>
    <source>
        <strain evidence="2">cv. WT478/WT964</strain>
        <tissue evidence="1">Leaves</tissue>
    </source>
</reference>
<sequence length="95" mass="10589">MDLNGLAIKGNLCMDQPTIINHVNDYFEKLYTSTNQVKPLFDRLEFSKISSEPSTWIKSSFGEAEIHQASVDLKGDRAPGPDVLMYVYNTAGTFG</sequence>
<comment type="caution">
    <text evidence="1">The sequence shown here is derived from an EMBL/GenBank/DDBJ whole genome shotgun (WGS) entry which is preliminary data.</text>
</comment>
<name>A0A7J6VD44_THATH</name>
<evidence type="ECO:0000313" key="1">
    <source>
        <dbReference type="EMBL" id="KAF5182135.1"/>
    </source>
</evidence>
<dbReference type="Proteomes" id="UP000554482">
    <property type="component" value="Unassembled WGS sequence"/>
</dbReference>
<keyword evidence="2" id="KW-1185">Reference proteome</keyword>
<accession>A0A7J6VD44</accession>
<organism evidence="1 2">
    <name type="scientific">Thalictrum thalictroides</name>
    <name type="common">Rue-anemone</name>
    <name type="synonym">Anemone thalictroides</name>
    <dbReference type="NCBI Taxonomy" id="46969"/>
    <lineage>
        <taxon>Eukaryota</taxon>
        <taxon>Viridiplantae</taxon>
        <taxon>Streptophyta</taxon>
        <taxon>Embryophyta</taxon>
        <taxon>Tracheophyta</taxon>
        <taxon>Spermatophyta</taxon>
        <taxon>Magnoliopsida</taxon>
        <taxon>Ranunculales</taxon>
        <taxon>Ranunculaceae</taxon>
        <taxon>Thalictroideae</taxon>
        <taxon>Thalictrum</taxon>
    </lineage>
</organism>
<dbReference type="EMBL" id="JABWDY010035178">
    <property type="protein sequence ID" value="KAF5182135.1"/>
    <property type="molecule type" value="Genomic_DNA"/>
</dbReference>
<protein>
    <submittedName>
        <fullName evidence="1">Uncharacterized protein</fullName>
    </submittedName>
</protein>